<dbReference type="AlphaFoldDB" id="A0A392RP25"/>
<keyword evidence="2" id="KW-1185">Reference proteome</keyword>
<feature type="non-terminal residue" evidence="1">
    <location>
        <position position="125"/>
    </location>
</feature>
<protein>
    <submittedName>
        <fullName evidence="1">Uncharacterized protein</fullName>
    </submittedName>
</protein>
<reference evidence="1 2" key="1">
    <citation type="journal article" date="2018" name="Front. Plant Sci.">
        <title>Red Clover (Trifolium pratense) and Zigzag Clover (T. medium) - A Picture of Genomic Similarities and Differences.</title>
        <authorList>
            <person name="Dluhosova J."/>
            <person name="Istvanek J."/>
            <person name="Nedelnik J."/>
            <person name="Repkova J."/>
        </authorList>
    </citation>
    <scope>NUCLEOTIDE SEQUENCE [LARGE SCALE GENOMIC DNA]</scope>
    <source>
        <strain evidence="2">cv. 10/8</strain>
        <tissue evidence="1">Leaf</tissue>
    </source>
</reference>
<name>A0A392RP25_9FABA</name>
<evidence type="ECO:0000313" key="2">
    <source>
        <dbReference type="Proteomes" id="UP000265520"/>
    </source>
</evidence>
<comment type="caution">
    <text evidence="1">The sequence shown here is derived from an EMBL/GenBank/DDBJ whole genome shotgun (WGS) entry which is preliminary data.</text>
</comment>
<proteinExistence type="predicted"/>
<evidence type="ECO:0000313" key="1">
    <source>
        <dbReference type="EMBL" id="MCI37972.1"/>
    </source>
</evidence>
<feature type="non-terminal residue" evidence="1">
    <location>
        <position position="1"/>
    </location>
</feature>
<accession>A0A392RP25</accession>
<dbReference type="EMBL" id="LXQA010250538">
    <property type="protein sequence ID" value="MCI37972.1"/>
    <property type="molecule type" value="Genomic_DNA"/>
</dbReference>
<sequence length="125" mass="14036">DEIEVLTLVSQETHAEPMQQLPVENNYNDSRLEIDTPGLNIETEPQLEELIHKGTHSMALKDVSDEIVQGNLHSEVPILQTIDEHVEVSSNNDDGDDILTVPATQLVRVVNDEEFDDVVQKELQV</sequence>
<dbReference type="Proteomes" id="UP000265520">
    <property type="component" value="Unassembled WGS sequence"/>
</dbReference>
<organism evidence="1 2">
    <name type="scientific">Trifolium medium</name>
    <dbReference type="NCBI Taxonomy" id="97028"/>
    <lineage>
        <taxon>Eukaryota</taxon>
        <taxon>Viridiplantae</taxon>
        <taxon>Streptophyta</taxon>
        <taxon>Embryophyta</taxon>
        <taxon>Tracheophyta</taxon>
        <taxon>Spermatophyta</taxon>
        <taxon>Magnoliopsida</taxon>
        <taxon>eudicotyledons</taxon>
        <taxon>Gunneridae</taxon>
        <taxon>Pentapetalae</taxon>
        <taxon>rosids</taxon>
        <taxon>fabids</taxon>
        <taxon>Fabales</taxon>
        <taxon>Fabaceae</taxon>
        <taxon>Papilionoideae</taxon>
        <taxon>50 kb inversion clade</taxon>
        <taxon>NPAAA clade</taxon>
        <taxon>Hologalegina</taxon>
        <taxon>IRL clade</taxon>
        <taxon>Trifolieae</taxon>
        <taxon>Trifolium</taxon>
    </lineage>
</organism>